<sequence>MALQTIFLMGAPLPSSLDWENDELLNGPIQPFQGADSIHEHETSIIQSGDPVKWRVLQPLSMEHPTSHYEFYHGPEDLTFLNTHQLVAADNDSMNEDSILSEFYDHSFVVHETSEISASGLRDEESTQESVPLQSCIDATSTRTAAEVNDPELPGSLQISGPISDLQHLPTARYLQSITPQTMTVNLVVGILAIHPPRRVVTRQWKTELDIIELIVGDETRTGFGVNFWLPTQTSISSKTQEADRLSRSLAMLRPRDIILLRTVGLSSFRDQVYGQSLRGGMTKINLLHRQPVDATDTAGFYKGDLRRDSSHDHADLPLQKARRVREWVFQFVDATDGAGGGPSGMSETQRGHQRLPPDTQ</sequence>
<reference evidence="2" key="2">
    <citation type="journal article" date="2023" name="IMA Fungus">
        <title>Comparative genomic study of the Penicillium genus elucidates a diverse pangenome and 15 lateral gene transfer events.</title>
        <authorList>
            <person name="Petersen C."/>
            <person name="Sorensen T."/>
            <person name="Nielsen M.R."/>
            <person name="Sondergaard T.E."/>
            <person name="Sorensen J.L."/>
            <person name="Fitzpatrick D.A."/>
            <person name="Frisvad J.C."/>
            <person name="Nielsen K.L."/>
        </authorList>
    </citation>
    <scope>NUCLEOTIDE SEQUENCE</scope>
    <source>
        <strain evidence="2">IBT 16125</strain>
    </source>
</reference>
<protein>
    <submittedName>
        <fullName evidence="2">Uncharacterized protein</fullName>
    </submittedName>
</protein>
<dbReference type="Proteomes" id="UP001213681">
    <property type="component" value="Unassembled WGS sequence"/>
</dbReference>
<accession>A0AAD6G5A1</accession>
<evidence type="ECO:0000256" key="1">
    <source>
        <dbReference type="SAM" id="MobiDB-lite"/>
    </source>
</evidence>
<dbReference type="RefSeq" id="XP_056769311.1">
    <property type="nucleotide sequence ID" value="XM_056905204.1"/>
</dbReference>
<organism evidence="2 3">
    <name type="scientific">Penicillium daleae</name>
    <dbReference type="NCBI Taxonomy" id="63821"/>
    <lineage>
        <taxon>Eukaryota</taxon>
        <taxon>Fungi</taxon>
        <taxon>Dikarya</taxon>
        <taxon>Ascomycota</taxon>
        <taxon>Pezizomycotina</taxon>
        <taxon>Eurotiomycetes</taxon>
        <taxon>Eurotiomycetidae</taxon>
        <taxon>Eurotiales</taxon>
        <taxon>Aspergillaceae</taxon>
        <taxon>Penicillium</taxon>
    </lineage>
</organism>
<evidence type="ECO:0000313" key="3">
    <source>
        <dbReference type="Proteomes" id="UP001213681"/>
    </source>
</evidence>
<dbReference type="GeneID" id="81595447"/>
<dbReference type="EMBL" id="JAPVEA010000002">
    <property type="protein sequence ID" value="KAJ5460269.1"/>
    <property type="molecule type" value="Genomic_DNA"/>
</dbReference>
<dbReference type="AlphaFoldDB" id="A0AAD6G5A1"/>
<gene>
    <name evidence="2" type="ORF">N7458_001821</name>
</gene>
<name>A0AAD6G5A1_9EURO</name>
<reference evidence="2" key="1">
    <citation type="submission" date="2022-12" db="EMBL/GenBank/DDBJ databases">
        <authorList>
            <person name="Petersen C."/>
        </authorList>
    </citation>
    <scope>NUCLEOTIDE SEQUENCE</scope>
    <source>
        <strain evidence="2">IBT 16125</strain>
    </source>
</reference>
<keyword evidence="3" id="KW-1185">Reference proteome</keyword>
<evidence type="ECO:0000313" key="2">
    <source>
        <dbReference type="EMBL" id="KAJ5460269.1"/>
    </source>
</evidence>
<comment type="caution">
    <text evidence="2">The sequence shown here is derived from an EMBL/GenBank/DDBJ whole genome shotgun (WGS) entry which is preliminary data.</text>
</comment>
<proteinExistence type="predicted"/>
<feature type="region of interest" description="Disordered" evidence="1">
    <location>
        <begin position="337"/>
        <end position="361"/>
    </location>
</feature>